<dbReference type="OrthoDB" id="10434043at2759"/>
<dbReference type="InParanoid" id="F9XPF9"/>
<dbReference type="GeneID" id="13401820"/>
<feature type="region of interest" description="Disordered" evidence="1">
    <location>
        <begin position="123"/>
        <end position="143"/>
    </location>
</feature>
<proteinExistence type="predicted"/>
<keyword evidence="3" id="KW-1185">Reference proteome</keyword>
<dbReference type="KEGG" id="ztr:MYCGRDRAFT_96903"/>
<organism evidence="2 3">
    <name type="scientific">Zymoseptoria tritici (strain CBS 115943 / IPO323)</name>
    <name type="common">Speckled leaf blotch fungus</name>
    <name type="synonym">Septoria tritici</name>
    <dbReference type="NCBI Taxonomy" id="336722"/>
    <lineage>
        <taxon>Eukaryota</taxon>
        <taxon>Fungi</taxon>
        <taxon>Dikarya</taxon>
        <taxon>Ascomycota</taxon>
        <taxon>Pezizomycotina</taxon>
        <taxon>Dothideomycetes</taxon>
        <taxon>Dothideomycetidae</taxon>
        <taxon>Mycosphaerellales</taxon>
        <taxon>Mycosphaerellaceae</taxon>
        <taxon>Zymoseptoria</taxon>
    </lineage>
</organism>
<evidence type="ECO:0000256" key="1">
    <source>
        <dbReference type="SAM" id="MobiDB-lite"/>
    </source>
</evidence>
<gene>
    <name evidence="2" type="ORF">MYCGRDRAFT_96903</name>
</gene>
<reference evidence="2 3" key="1">
    <citation type="journal article" date="2011" name="PLoS Genet.">
        <title>Finished genome of the fungal wheat pathogen Mycosphaerella graminicola reveals dispensome structure, chromosome plasticity, and stealth pathogenesis.</title>
        <authorList>
            <person name="Goodwin S.B."/>
            <person name="Ben M'barek S."/>
            <person name="Dhillon B."/>
            <person name="Wittenberg A.H.J."/>
            <person name="Crane C.F."/>
            <person name="Hane J.K."/>
            <person name="Foster A.J."/>
            <person name="Van der Lee T.A.J."/>
            <person name="Grimwood J."/>
            <person name="Aerts A."/>
            <person name="Antoniw J."/>
            <person name="Bailey A."/>
            <person name="Bluhm B."/>
            <person name="Bowler J."/>
            <person name="Bristow J."/>
            <person name="van der Burgt A."/>
            <person name="Canto-Canche B."/>
            <person name="Churchill A.C.L."/>
            <person name="Conde-Ferraez L."/>
            <person name="Cools H.J."/>
            <person name="Coutinho P.M."/>
            <person name="Csukai M."/>
            <person name="Dehal P."/>
            <person name="De Wit P."/>
            <person name="Donzelli B."/>
            <person name="van de Geest H.C."/>
            <person name="van Ham R.C.H.J."/>
            <person name="Hammond-Kosack K.E."/>
            <person name="Henrissat B."/>
            <person name="Kilian A."/>
            <person name="Kobayashi A.K."/>
            <person name="Koopmann E."/>
            <person name="Kourmpetis Y."/>
            <person name="Kuzniar A."/>
            <person name="Lindquist E."/>
            <person name="Lombard V."/>
            <person name="Maliepaard C."/>
            <person name="Martins N."/>
            <person name="Mehrabi R."/>
            <person name="Nap J.P.H."/>
            <person name="Ponomarenko A."/>
            <person name="Rudd J.J."/>
            <person name="Salamov A."/>
            <person name="Schmutz J."/>
            <person name="Schouten H.J."/>
            <person name="Shapiro H."/>
            <person name="Stergiopoulos I."/>
            <person name="Torriani S.F.F."/>
            <person name="Tu H."/>
            <person name="de Vries R.P."/>
            <person name="Waalwijk C."/>
            <person name="Ware S.B."/>
            <person name="Wiebenga A."/>
            <person name="Zwiers L.-H."/>
            <person name="Oliver R.P."/>
            <person name="Grigoriev I.V."/>
            <person name="Kema G.H.J."/>
        </authorList>
    </citation>
    <scope>NUCLEOTIDE SEQUENCE [LARGE SCALE GENOMIC DNA]</scope>
    <source>
        <strain evidence="3">CBS 115943 / IPO323</strain>
    </source>
</reference>
<name>F9XPF9_ZYMTI</name>
<accession>F9XPF9</accession>
<sequence>MSKFCETCYEMGHMWWEGCPGLCFWCDEAFGHWTEKCRTGDDTKAQFEKAMAMTKKLAAVRGYGKRLARAVAKAEQEVEEEKKMRKEQGQQTFLVNGEDPFPGVHGKERRKMIKDLKWQQKRAALAGKAASERKDTDMNGANN</sequence>
<dbReference type="RefSeq" id="XP_003848232.1">
    <property type="nucleotide sequence ID" value="XM_003848184.1"/>
</dbReference>
<feature type="region of interest" description="Disordered" evidence="1">
    <location>
        <begin position="81"/>
        <end position="111"/>
    </location>
</feature>
<dbReference type="EMBL" id="CM001207">
    <property type="protein sequence ID" value="EGP83208.1"/>
    <property type="molecule type" value="Genomic_DNA"/>
</dbReference>
<evidence type="ECO:0000313" key="3">
    <source>
        <dbReference type="Proteomes" id="UP000008062"/>
    </source>
</evidence>
<protein>
    <submittedName>
        <fullName evidence="2">Uncharacterized protein</fullName>
    </submittedName>
</protein>
<dbReference type="AlphaFoldDB" id="F9XPF9"/>
<dbReference type="Proteomes" id="UP000008062">
    <property type="component" value="Chromosome 12"/>
</dbReference>
<dbReference type="HOGENOM" id="CLU_1807734_0_0_1"/>
<dbReference type="VEuPathDB" id="FungiDB:ZTRI_12.40"/>
<evidence type="ECO:0000313" key="2">
    <source>
        <dbReference type="EMBL" id="EGP83208.1"/>
    </source>
</evidence>